<dbReference type="EMBL" id="JAIWOZ010000002">
    <property type="protein sequence ID" value="KAH6608927.1"/>
    <property type="molecule type" value="Genomic_DNA"/>
</dbReference>
<dbReference type="AlphaFoldDB" id="A0A9P8QUK1"/>
<name>A0A9P8QUK1_9HYPO</name>
<protein>
    <submittedName>
        <fullName evidence="2">Uncharacterized protein</fullName>
    </submittedName>
</protein>
<feature type="compositionally biased region" description="Low complexity" evidence="1">
    <location>
        <begin position="719"/>
        <end position="734"/>
    </location>
</feature>
<organism evidence="2 3">
    <name type="scientific">Trichoderma cornu-damae</name>
    <dbReference type="NCBI Taxonomy" id="654480"/>
    <lineage>
        <taxon>Eukaryota</taxon>
        <taxon>Fungi</taxon>
        <taxon>Dikarya</taxon>
        <taxon>Ascomycota</taxon>
        <taxon>Pezizomycotina</taxon>
        <taxon>Sordariomycetes</taxon>
        <taxon>Hypocreomycetidae</taxon>
        <taxon>Hypocreales</taxon>
        <taxon>Hypocreaceae</taxon>
        <taxon>Trichoderma</taxon>
    </lineage>
</organism>
<feature type="compositionally biased region" description="Low complexity" evidence="1">
    <location>
        <begin position="565"/>
        <end position="581"/>
    </location>
</feature>
<feature type="compositionally biased region" description="Low complexity" evidence="1">
    <location>
        <begin position="101"/>
        <end position="113"/>
    </location>
</feature>
<dbReference type="Proteomes" id="UP000827724">
    <property type="component" value="Unassembled WGS sequence"/>
</dbReference>
<feature type="compositionally biased region" description="Acidic residues" evidence="1">
    <location>
        <begin position="512"/>
        <end position="524"/>
    </location>
</feature>
<gene>
    <name evidence="2" type="ORF">Trco_002273</name>
</gene>
<feature type="region of interest" description="Disordered" evidence="1">
    <location>
        <begin position="332"/>
        <end position="355"/>
    </location>
</feature>
<feature type="region of interest" description="Disordered" evidence="1">
    <location>
        <begin position="63"/>
        <end position="274"/>
    </location>
</feature>
<dbReference type="OrthoDB" id="3538943at2759"/>
<feature type="region of interest" description="Disordered" evidence="1">
    <location>
        <begin position="645"/>
        <end position="745"/>
    </location>
</feature>
<feature type="compositionally biased region" description="Basic and acidic residues" evidence="1">
    <location>
        <begin position="63"/>
        <end position="77"/>
    </location>
</feature>
<proteinExistence type="predicted"/>
<feature type="compositionally biased region" description="Polar residues" evidence="1">
    <location>
        <begin position="696"/>
        <end position="705"/>
    </location>
</feature>
<evidence type="ECO:0000256" key="1">
    <source>
        <dbReference type="SAM" id="MobiDB-lite"/>
    </source>
</evidence>
<evidence type="ECO:0000313" key="2">
    <source>
        <dbReference type="EMBL" id="KAH6608927.1"/>
    </source>
</evidence>
<feature type="compositionally biased region" description="Basic and acidic residues" evidence="1">
    <location>
        <begin position="525"/>
        <end position="545"/>
    </location>
</feature>
<feature type="region of interest" description="Disordered" evidence="1">
    <location>
        <begin position="502"/>
        <end position="581"/>
    </location>
</feature>
<sequence>MAPPAHDVAELMSRENVGNIPRDQRSLLEGENSWAVDLKDGPQGLATVPSHVLATLKEAFVRLQDESERRNPEHEETPDLPPAVDDLDRRGGYSPGSTPARSSVVPSSSPERSIAWTPSQAGSRDHDEISDPGLPVDETPASKGLAPLTQPPPARAHATPTPTPGPSSSSSSASEPEDLEVELPQAQENSEAPINRVARQAHLTASPREPSSIVASIAATGNTPPCAQPRVASAPGTSSETSKSSALPADAAQRRPRRMKPISFGQDSPKAAVVDPAPFTRTHSVRTFAEPNIHDSAPLSSVTSAPYNDGGIEGFPPPPPPHNFAKYAPPQNRTTRPLDDENRAVGPPDEIGRLPYDGLEASPPRQTHMGQLYRIQAAVDMRIDEHVEPYGAFSATYPDYATVHYGNLIGFIQACVYLEMVQEKRVIREYLYDDFIRAWSGGYVRYANRAAQNPLSAIEWFNSIRGPILFNRMRVNNDNIATIVNAYPEEVARFRALMNKEERQDETPAPEPEMELELEAEPGNEPEKEQGAEIRGGREARRDAATAENTTSYEAPAPHEKAAVSTSAITAGPSASASAPASASTAFVPGAGERRLWLSAASAETTIAAEATVEIAAPIASADTPTTTSIQATTAAAAAAADAASTTTIAQTLPSPGSRPYSSPRPRACCSPPTGDQAATQVDRCQVYSPAGRTPRTPSLEQPRNPQLKKPADSETAQEVGRGAGAAEGAFPEESVFFIDELDRQ</sequence>
<accession>A0A9P8QUK1</accession>
<feature type="compositionally biased region" description="Polar residues" evidence="1">
    <location>
        <begin position="235"/>
        <end position="245"/>
    </location>
</feature>
<evidence type="ECO:0000313" key="3">
    <source>
        <dbReference type="Proteomes" id="UP000827724"/>
    </source>
</evidence>
<feature type="region of interest" description="Disordered" evidence="1">
    <location>
        <begin position="1"/>
        <end position="24"/>
    </location>
</feature>
<reference evidence="2" key="1">
    <citation type="submission" date="2021-08" db="EMBL/GenBank/DDBJ databases">
        <title>Chromosome-Level Trichoderma cornu-damae using Hi-C Data.</title>
        <authorList>
            <person name="Kim C.S."/>
        </authorList>
    </citation>
    <scope>NUCLEOTIDE SEQUENCE</scope>
    <source>
        <strain evidence="2">KA19-0412C</strain>
    </source>
</reference>
<feature type="compositionally biased region" description="Low complexity" evidence="1">
    <location>
        <begin position="645"/>
        <end position="673"/>
    </location>
</feature>
<keyword evidence="3" id="KW-1185">Reference proteome</keyword>
<comment type="caution">
    <text evidence="2">The sequence shown here is derived from an EMBL/GenBank/DDBJ whole genome shotgun (WGS) entry which is preliminary data.</text>
</comment>
<feature type="compositionally biased region" description="Low complexity" evidence="1">
    <location>
        <begin position="155"/>
        <end position="174"/>
    </location>
</feature>